<dbReference type="PANTHER" id="PTHR15665:SF1">
    <property type="entry name" value="PROTEIN ASTEROID HOMOLOG 1"/>
    <property type="match status" value="1"/>
</dbReference>
<evidence type="ECO:0000259" key="3">
    <source>
        <dbReference type="Pfam" id="PF12813"/>
    </source>
</evidence>
<feature type="compositionally biased region" description="Basic and acidic residues" evidence="2">
    <location>
        <begin position="682"/>
        <end position="694"/>
    </location>
</feature>
<sequence length="702" mass="78731">MGVQGLTSFMEENGNILKDVHIRNSKLIIDGSNLFNLLYFDSGLDQSHGGDYDAFEDQVCKFFKALRDCDIDPFVIVDGGSDYTDKKFETKKKRAQSRINRAKSLSMGLQGRGGILPILIKHVFKQVLISLKVPYAQCICEADQEIASLARSWNCPVLSNDSDFYIFDIQAGFLPISHFHWQKVSMQRGSSIRYIPCKQYTTTSFCRHFNINRQVLPVFAAMLGNDYVKLHNMGVSLRWEEYSSMKGRFARFDGLLNWLTHFHGQKDALDSVLRLISHSNNRQKTGAALQGLSLGIEEYHLPPSCLERFFNDGVGPGPGRLPEPLRVLPDWTLLPLMEGRLPSCMVDVLLLGRMMQGAQVEDPRLPCGNNTSRSIRQVLYGLLLSGRRADHSSQRPPVDEVEEYYREGKSLTSCMVEAVLPSAAEHIQLDTLHQAPRSVQLKVFLDTLGVSLSTMSGVPPHLRLPVAVTCYWLRHAHPPPELPVLQALLLGLVYGELCRQRKSQRGFMEGPVLERLRGLIQRGRRSLDLGVAHAYSQWQCCLKESLHLNQLLCFPLAEPQCAWLYKGTLVHQLVTKLRGGLTPDSLLMGDLGSGQLYRAMLGAILNSHDSHEAAVIPFVSGLQRATPPSLTQPLDNLTASLHILALEEDDDDDGAGRGSKAKPEDDLGWTLVSVRTRHKSKDRFNRSRNPEFSRKQGQIGWE</sequence>
<comment type="similarity">
    <text evidence="1">Belongs to the asteroid family.</text>
</comment>
<reference evidence="4" key="1">
    <citation type="submission" date="2025-08" db="UniProtKB">
        <authorList>
            <consortium name="Ensembl"/>
        </authorList>
    </citation>
    <scope>IDENTIFICATION</scope>
</reference>
<dbReference type="AlphaFoldDB" id="A0A8C7CBD6"/>
<dbReference type="Gene3D" id="3.40.50.1010">
    <property type="entry name" value="5'-nuclease"/>
    <property type="match status" value="1"/>
</dbReference>
<dbReference type="InterPro" id="IPR029060">
    <property type="entry name" value="PIN-like_dom_sf"/>
</dbReference>
<name>A0A8C7CBD6_ONCKI</name>
<proteinExistence type="inferred from homology"/>
<organism evidence="4 5">
    <name type="scientific">Oncorhynchus kisutch</name>
    <name type="common">Coho salmon</name>
    <name type="synonym">Salmo kisutch</name>
    <dbReference type="NCBI Taxonomy" id="8019"/>
    <lineage>
        <taxon>Eukaryota</taxon>
        <taxon>Metazoa</taxon>
        <taxon>Chordata</taxon>
        <taxon>Craniata</taxon>
        <taxon>Vertebrata</taxon>
        <taxon>Euteleostomi</taxon>
        <taxon>Actinopterygii</taxon>
        <taxon>Neopterygii</taxon>
        <taxon>Teleostei</taxon>
        <taxon>Protacanthopterygii</taxon>
        <taxon>Salmoniformes</taxon>
        <taxon>Salmonidae</taxon>
        <taxon>Salmoninae</taxon>
        <taxon>Oncorhynchus</taxon>
    </lineage>
</organism>
<evidence type="ECO:0000313" key="5">
    <source>
        <dbReference type="Proteomes" id="UP000694557"/>
    </source>
</evidence>
<evidence type="ECO:0000256" key="2">
    <source>
        <dbReference type="SAM" id="MobiDB-lite"/>
    </source>
</evidence>
<dbReference type="Pfam" id="PF12813">
    <property type="entry name" value="XPG_I_2"/>
    <property type="match status" value="1"/>
</dbReference>
<evidence type="ECO:0000313" key="4">
    <source>
        <dbReference type="Ensembl" id="ENSOKIP00005001856.1"/>
    </source>
</evidence>
<dbReference type="Ensembl" id="ENSOKIT00005001967.1">
    <property type="protein sequence ID" value="ENSOKIP00005001856.1"/>
    <property type="gene ID" value="ENSOKIG00005000928.1"/>
</dbReference>
<dbReference type="PANTHER" id="PTHR15665">
    <property type="entry name" value="ASTEROID PROTEIN"/>
    <property type="match status" value="1"/>
</dbReference>
<feature type="domain" description="Asteroid" evidence="3">
    <location>
        <begin position="135"/>
        <end position="224"/>
    </location>
</feature>
<accession>A0A8C7CBD6</accession>
<dbReference type="GeneTree" id="ENSGT00390000010145"/>
<evidence type="ECO:0000256" key="1">
    <source>
        <dbReference type="ARBA" id="ARBA00007398"/>
    </source>
</evidence>
<dbReference type="InterPro" id="IPR039436">
    <property type="entry name" value="Asteroid_dom"/>
</dbReference>
<dbReference type="Proteomes" id="UP000694557">
    <property type="component" value="Unassembled WGS sequence"/>
</dbReference>
<protein>
    <submittedName>
        <fullName evidence="4">Asteroid homolog 1a</fullName>
    </submittedName>
</protein>
<feature type="region of interest" description="Disordered" evidence="2">
    <location>
        <begin position="648"/>
        <end position="702"/>
    </location>
</feature>
<dbReference type="InterPro" id="IPR026832">
    <property type="entry name" value="Asteroid"/>
</dbReference>
<reference evidence="4" key="2">
    <citation type="submission" date="2025-09" db="UniProtKB">
        <authorList>
            <consortium name="Ensembl"/>
        </authorList>
    </citation>
    <scope>IDENTIFICATION</scope>
</reference>
<gene>
    <name evidence="4" type="primary">ASTE1</name>
    <name evidence="4" type="synonym">LOC109876221</name>
</gene>
<dbReference type="KEGG" id="oki:109876221"/>
<dbReference type="SUPFAM" id="SSF88723">
    <property type="entry name" value="PIN domain-like"/>
    <property type="match status" value="1"/>
</dbReference>
<keyword evidence="5" id="KW-1185">Reference proteome</keyword>